<keyword evidence="6" id="KW-0413">Isomerase</keyword>
<dbReference type="GO" id="GO:0004386">
    <property type="term" value="F:helicase activity"/>
    <property type="evidence" value="ECO:0007669"/>
    <property type="project" value="UniProtKB-KW"/>
</dbReference>
<protein>
    <recommendedName>
        <fullName evidence="11">Helicase HerA central domain-containing protein</fullName>
    </recommendedName>
</protein>
<dbReference type="Pfam" id="PF05872">
    <property type="entry name" value="HerA_C"/>
    <property type="match status" value="1"/>
</dbReference>
<evidence type="ECO:0000259" key="7">
    <source>
        <dbReference type="Pfam" id="PF01935"/>
    </source>
</evidence>
<evidence type="ECO:0000313" key="9">
    <source>
        <dbReference type="EMBL" id="SMY00791.1"/>
    </source>
</evidence>
<dbReference type="InterPro" id="IPR002789">
    <property type="entry name" value="HerA_central"/>
</dbReference>
<keyword evidence="3" id="KW-0347">Helicase</keyword>
<evidence type="ECO:0000259" key="8">
    <source>
        <dbReference type="Pfam" id="PF05872"/>
    </source>
</evidence>
<dbReference type="AlphaFoldDB" id="A0A2H1KM75"/>
<dbReference type="Gene3D" id="3.40.50.300">
    <property type="entry name" value="P-loop containing nucleotide triphosphate hydrolases"/>
    <property type="match status" value="2"/>
</dbReference>
<sequence>MNDTDVLEFLPDSALGRVFRVDTSSVWAEATDHDRLTRVGVGSLIAFQGSNASEYLVGMLDRVTRDLQEEALLNDFDEDGVVPVEARQRDLLRVVLLGTYREADGTKRNTFKRGADSYPLVESHCWVIEGLNLQRLMGLLTQQLDVEKQLRLGTFVADSSARAVADGDRLFQRHAALLGSTGSGKSWSVALILERAKALEFPNLVVFDMHGEYGPLTEGPKPIAHGFRIAGPSDSESEARLLHLPWWLLNQEEMQALLLDRSETNAPNQAARLTHHVRELKLEYLEAAGNSEVAGRFTVDSPIPFSLDDLISRLERDDLEMVPGARANSEKAGPFNGKLTRFVARLKARAEDRRYGFMFGPPEDAVGYEWLHGLAKDLLGTKQGIKIIDFSEVPSDILPIVVGVLARVLYEVHFWTDEEKRTPVTLVCDEAHLYLPSSVADVAEARALESFERIAKEGRKYGISLLVVSQRPSDVSRTVLSQCNNFIALRLTNDQDQSVVKRLMPDSMEGIAAALPLLDVGEALVLGDALVLPTRIRLDVPSVKPTSATKNFWTEWNETEVQDEDLVAAVEAMRKQSRS</sequence>
<dbReference type="GO" id="GO:0016787">
    <property type="term" value="F:hydrolase activity"/>
    <property type="evidence" value="ECO:0007669"/>
    <property type="project" value="UniProtKB-KW"/>
</dbReference>
<dbReference type="CDD" id="cd01127">
    <property type="entry name" value="TrwB_TraG_TraD_VirD4"/>
    <property type="match status" value="1"/>
</dbReference>
<evidence type="ECO:0000256" key="1">
    <source>
        <dbReference type="ARBA" id="ARBA00022741"/>
    </source>
</evidence>
<name>A0A2H1KM75_9MICO</name>
<dbReference type="EMBL" id="FXZE01000022">
    <property type="protein sequence ID" value="SMY00791.1"/>
    <property type="molecule type" value="Genomic_DNA"/>
</dbReference>
<dbReference type="Pfam" id="PF01935">
    <property type="entry name" value="DUF87"/>
    <property type="match status" value="1"/>
</dbReference>
<gene>
    <name evidence="9" type="ORF">BANT10_03215</name>
</gene>
<evidence type="ECO:0000256" key="3">
    <source>
        <dbReference type="ARBA" id="ARBA00022806"/>
    </source>
</evidence>
<evidence type="ECO:0000256" key="4">
    <source>
        <dbReference type="ARBA" id="ARBA00022840"/>
    </source>
</evidence>
<dbReference type="PANTHER" id="PTHR42957:SF1">
    <property type="entry name" value="HELICASE MJ1565-RELATED"/>
    <property type="match status" value="1"/>
</dbReference>
<evidence type="ECO:0000313" key="10">
    <source>
        <dbReference type="Proteomes" id="UP000234342"/>
    </source>
</evidence>
<keyword evidence="4" id="KW-0067">ATP-binding</keyword>
<keyword evidence="5" id="KW-0238">DNA-binding</keyword>
<reference evidence="10" key="1">
    <citation type="submission" date="2017-03" db="EMBL/GenBank/DDBJ databases">
        <authorList>
            <person name="Monnet C."/>
        </authorList>
    </citation>
    <scope>NUCLEOTIDE SEQUENCE [LARGE SCALE GENOMIC DNA]</scope>
    <source>
        <strain evidence="10">P10</strain>
    </source>
</reference>
<dbReference type="SUPFAM" id="SSF52540">
    <property type="entry name" value="P-loop containing nucleoside triphosphate hydrolases"/>
    <property type="match status" value="1"/>
</dbReference>
<dbReference type="InterPro" id="IPR008571">
    <property type="entry name" value="HerA-like"/>
</dbReference>
<keyword evidence="1" id="KW-0547">Nucleotide-binding</keyword>
<accession>A0A2H1KM75</accession>
<feature type="domain" description="Helicase HerA central" evidence="7">
    <location>
        <begin position="151"/>
        <end position="407"/>
    </location>
</feature>
<feature type="domain" description="Helicase HerA-like C-terminal" evidence="8">
    <location>
        <begin position="417"/>
        <end position="525"/>
    </location>
</feature>
<evidence type="ECO:0000256" key="6">
    <source>
        <dbReference type="ARBA" id="ARBA00023235"/>
    </source>
</evidence>
<dbReference type="Proteomes" id="UP000234342">
    <property type="component" value="Unassembled WGS sequence"/>
</dbReference>
<dbReference type="InterPro" id="IPR027417">
    <property type="entry name" value="P-loop_NTPase"/>
</dbReference>
<keyword evidence="10" id="KW-1185">Reference proteome</keyword>
<dbReference type="GO" id="GO:0003677">
    <property type="term" value="F:DNA binding"/>
    <property type="evidence" value="ECO:0007669"/>
    <property type="project" value="UniProtKB-KW"/>
</dbReference>
<keyword evidence="2" id="KW-0378">Hydrolase</keyword>
<organism evidence="9 10">
    <name type="scientific">Brevibacterium antiquum</name>
    <dbReference type="NCBI Taxonomy" id="234835"/>
    <lineage>
        <taxon>Bacteria</taxon>
        <taxon>Bacillati</taxon>
        <taxon>Actinomycetota</taxon>
        <taxon>Actinomycetes</taxon>
        <taxon>Micrococcales</taxon>
        <taxon>Brevibacteriaceae</taxon>
        <taxon>Brevibacterium</taxon>
    </lineage>
</organism>
<dbReference type="InterPro" id="IPR033186">
    <property type="entry name" value="HerA_C"/>
</dbReference>
<evidence type="ECO:0000256" key="5">
    <source>
        <dbReference type="ARBA" id="ARBA00023125"/>
    </source>
</evidence>
<evidence type="ECO:0000256" key="2">
    <source>
        <dbReference type="ARBA" id="ARBA00022801"/>
    </source>
</evidence>
<dbReference type="GO" id="GO:0005524">
    <property type="term" value="F:ATP binding"/>
    <property type="evidence" value="ECO:0007669"/>
    <property type="project" value="UniProtKB-KW"/>
</dbReference>
<proteinExistence type="predicted"/>
<dbReference type="PANTHER" id="PTHR42957">
    <property type="entry name" value="HELICASE MJ1565-RELATED"/>
    <property type="match status" value="1"/>
</dbReference>
<evidence type="ECO:0008006" key="11">
    <source>
        <dbReference type="Google" id="ProtNLM"/>
    </source>
</evidence>